<dbReference type="EnsemblMetazoa" id="G9938.1">
    <property type="protein sequence ID" value="G9938.1:cds"/>
    <property type="gene ID" value="G9938"/>
</dbReference>
<accession>A0A8W8P1C1</accession>
<evidence type="ECO:0000313" key="4">
    <source>
        <dbReference type="Proteomes" id="UP000005408"/>
    </source>
</evidence>
<feature type="coiled-coil region" evidence="1">
    <location>
        <begin position="72"/>
        <end position="99"/>
    </location>
</feature>
<protein>
    <submittedName>
        <fullName evidence="3">Uncharacterized protein</fullName>
    </submittedName>
</protein>
<reference evidence="3" key="1">
    <citation type="submission" date="2022-08" db="UniProtKB">
        <authorList>
            <consortium name="EnsemblMetazoa"/>
        </authorList>
    </citation>
    <scope>IDENTIFICATION</scope>
    <source>
        <strain evidence="3">05x7-T-G4-1.051#20</strain>
    </source>
</reference>
<dbReference type="AlphaFoldDB" id="A0A8W8P1C1"/>
<evidence type="ECO:0000313" key="3">
    <source>
        <dbReference type="EnsemblMetazoa" id="G9938.1:cds"/>
    </source>
</evidence>
<evidence type="ECO:0000256" key="2">
    <source>
        <dbReference type="SAM" id="MobiDB-lite"/>
    </source>
</evidence>
<organism evidence="3 4">
    <name type="scientific">Magallana gigas</name>
    <name type="common">Pacific oyster</name>
    <name type="synonym">Crassostrea gigas</name>
    <dbReference type="NCBI Taxonomy" id="29159"/>
    <lineage>
        <taxon>Eukaryota</taxon>
        <taxon>Metazoa</taxon>
        <taxon>Spiralia</taxon>
        <taxon>Lophotrochozoa</taxon>
        <taxon>Mollusca</taxon>
        <taxon>Bivalvia</taxon>
        <taxon>Autobranchia</taxon>
        <taxon>Pteriomorphia</taxon>
        <taxon>Ostreida</taxon>
        <taxon>Ostreoidea</taxon>
        <taxon>Ostreidae</taxon>
        <taxon>Magallana</taxon>
    </lineage>
</organism>
<name>A0A8W8P1C1_MAGGI</name>
<evidence type="ECO:0000256" key="1">
    <source>
        <dbReference type="SAM" id="Coils"/>
    </source>
</evidence>
<dbReference type="Proteomes" id="UP000005408">
    <property type="component" value="Unassembled WGS sequence"/>
</dbReference>
<proteinExistence type="predicted"/>
<feature type="region of interest" description="Disordered" evidence="2">
    <location>
        <begin position="28"/>
        <end position="63"/>
    </location>
</feature>
<feature type="compositionally biased region" description="Basic and acidic residues" evidence="2">
    <location>
        <begin position="28"/>
        <end position="47"/>
    </location>
</feature>
<sequence length="125" mass="14546">MFSEVYKQQNHSKPKRLRLVEGEIEEKAKSNHEHCNDAPDSFEDRTGPVETLSKDVQGSNTDHDHCYAVSLPETSEESVNDLEEKVKDLQRELESLRLRKQPFTIRNIIQDPDKMLLYTSFPTEE</sequence>
<keyword evidence="4" id="KW-1185">Reference proteome</keyword>
<keyword evidence="1" id="KW-0175">Coiled coil</keyword>